<gene>
    <name evidence="4" type="ORF">SDC9_106105</name>
</gene>
<feature type="domain" description="Carbohydrate kinase PfkB" evidence="3">
    <location>
        <begin position="7"/>
        <end position="287"/>
    </location>
</feature>
<reference evidence="4" key="1">
    <citation type="submission" date="2019-08" db="EMBL/GenBank/DDBJ databases">
        <authorList>
            <person name="Kucharzyk K."/>
            <person name="Murdoch R.W."/>
            <person name="Higgins S."/>
            <person name="Loffler F."/>
        </authorList>
    </citation>
    <scope>NUCLEOTIDE SEQUENCE</scope>
</reference>
<dbReference type="GO" id="GO:0016301">
    <property type="term" value="F:kinase activity"/>
    <property type="evidence" value="ECO:0007669"/>
    <property type="project" value="UniProtKB-KW"/>
</dbReference>
<dbReference type="GO" id="GO:0005829">
    <property type="term" value="C:cytosol"/>
    <property type="evidence" value="ECO:0007669"/>
    <property type="project" value="TreeGrafter"/>
</dbReference>
<organism evidence="4">
    <name type="scientific">bioreactor metagenome</name>
    <dbReference type="NCBI Taxonomy" id="1076179"/>
    <lineage>
        <taxon>unclassified sequences</taxon>
        <taxon>metagenomes</taxon>
        <taxon>ecological metagenomes</taxon>
    </lineage>
</organism>
<dbReference type="EMBL" id="VSSQ01017202">
    <property type="protein sequence ID" value="MPM59265.1"/>
    <property type="molecule type" value="Genomic_DNA"/>
</dbReference>
<sequence>MANGYIVVVAGSAIDEYYNIETWLNAGDSCLAKPLGQKIGGCILNVGAVAAGLGMDVKVMDYLKKDDIDTYTLLKGMKDYNLDTEYILQDKDVTNCKCLIMQCASEKCIYVIEPSRPNYDMSDGKLQSLLNGAEYIYGLMHNMHIAFGKGCTPLKIAKSHGAKIIFDGASQYSDPAELETVKLADALVMNDMAYARLSEKFSKPAKDAMFSFGTKYVCETLGEKGAFIHTPTHSSFSPSIKVNVVDSTGAGDTFTAAFIYGLYRSWPTEKTVRFATAAGARACTVYGGFGGVASEHQIVTFATENGIKL</sequence>
<dbReference type="Gene3D" id="3.40.1190.20">
    <property type="match status" value="1"/>
</dbReference>
<dbReference type="PANTHER" id="PTHR10584:SF157">
    <property type="entry name" value="SULFOFRUCTOSE KINASE"/>
    <property type="match status" value="1"/>
</dbReference>
<proteinExistence type="predicted"/>
<dbReference type="Pfam" id="PF00294">
    <property type="entry name" value="PfkB"/>
    <property type="match status" value="1"/>
</dbReference>
<keyword evidence="4" id="KW-0413">Isomerase</keyword>
<keyword evidence="1" id="KW-0808">Transferase</keyword>
<name>A0A645B1D2_9ZZZZ</name>
<protein>
    <submittedName>
        <fullName evidence="4">Bifunctional ribokinase/ribose-5-phosphate isomerase A</fullName>
    </submittedName>
</protein>
<dbReference type="GO" id="GO:0016853">
    <property type="term" value="F:isomerase activity"/>
    <property type="evidence" value="ECO:0007669"/>
    <property type="project" value="UniProtKB-KW"/>
</dbReference>
<dbReference type="SUPFAM" id="SSF53613">
    <property type="entry name" value="Ribokinase-like"/>
    <property type="match status" value="1"/>
</dbReference>
<dbReference type="AlphaFoldDB" id="A0A645B1D2"/>
<evidence type="ECO:0000256" key="2">
    <source>
        <dbReference type="ARBA" id="ARBA00022777"/>
    </source>
</evidence>
<evidence type="ECO:0000259" key="3">
    <source>
        <dbReference type="Pfam" id="PF00294"/>
    </source>
</evidence>
<accession>A0A645B1D2</accession>
<comment type="caution">
    <text evidence="4">The sequence shown here is derived from an EMBL/GenBank/DDBJ whole genome shotgun (WGS) entry which is preliminary data.</text>
</comment>
<evidence type="ECO:0000256" key="1">
    <source>
        <dbReference type="ARBA" id="ARBA00022679"/>
    </source>
</evidence>
<keyword evidence="2 4" id="KW-0418">Kinase</keyword>
<evidence type="ECO:0000313" key="4">
    <source>
        <dbReference type="EMBL" id="MPM59265.1"/>
    </source>
</evidence>
<dbReference type="PROSITE" id="PS00584">
    <property type="entry name" value="PFKB_KINASES_2"/>
    <property type="match status" value="1"/>
</dbReference>
<dbReference type="InterPro" id="IPR002173">
    <property type="entry name" value="Carboh/pur_kinase_PfkB_CS"/>
</dbReference>
<dbReference type="InterPro" id="IPR011611">
    <property type="entry name" value="PfkB_dom"/>
</dbReference>
<dbReference type="InterPro" id="IPR029056">
    <property type="entry name" value="Ribokinase-like"/>
</dbReference>
<dbReference type="PANTHER" id="PTHR10584">
    <property type="entry name" value="SUGAR KINASE"/>
    <property type="match status" value="1"/>
</dbReference>